<organism evidence="1 2">
    <name type="scientific">Halarchaeum grantii</name>
    <dbReference type="NCBI Taxonomy" id="1193105"/>
    <lineage>
        <taxon>Archaea</taxon>
        <taxon>Methanobacteriati</taxon>
        <taxon>Methanobacteriota</taxon>
        <taxon>Stenosarchaea group</taxon>
        <taxon>Halobacteria</taxon>
        <taxon>Halobacteriales</taxon>
        <taxon>Halobacteriaceae</taxon>
    </lineage>
</organism>
<protein>
    <recommendedName>
        <fullName evidence="3">GIY-YIG domain-containing protein</fullName>
    </recommendedName>
</protein>
<reference evidence="1 2" key="1">
    <citation type="journal article" date="2019" name="Int. J. Syst. Evol. Microbiol.">
        <title>The Global Catalogue of Microorganisms (GCM) 10K type strain sequencing project: providing services to taxonomists for standard genome sequencing and annotation.</title>
        <authorList>
            <consortium name="The Broad Institute Genomics Platform"/>
            <consortium name="The Broad Institute Genome Sequencing Center for Infectious Disease"/>
            <person name="Wu L."/>
            <person name="Ma J."/>
        </authorList>
    </citation>
    <scope>NUCLEOTIDE SEQUENCE [LARGE SCALE GENOMIC DNA]</scope>
    <source>
        <strain evidence="1 2">JCM 19585</strain>
    </source>
</reference>
<sequence>MRIEGYQFSEICTDLSEISSIDVGVYVVLCLISERPHCVLYIGTSEGGTRADVTPTGNLQYTLSTHEKRRCWEDNVHEEIGYCVKHVTDVERRIDIRDELQWKYTTPCGVDPWDAPQTGDE</sequence>
<evidence type="ECO:0000313" key="1">
    <source>
        <dbReference type="EMBL" id="GGL21631.1"/>
    </source>
</evidence>
<accession>A0A830EXZ6</accession>
<dbReference type="EMBL" id="BMPF01000001">
    <property type="protein sequence ID" value="GGL21631.1"/>
    <property type="molecule type" value="Genomic_DNA"/>
</dbReference>
<proteinExistence type="predicted"/>
<dbReference type="RefSeq" id="WP_188876526.1">
    <property type="nucleotide sequence ID" value="NZ_BMPF01000001.1"/>
</dbReference>
<dbReference type="AlphaFoldDB" id="A0A830EXZ6"/>
<gene>
    <name evidence="1" type="ORF">GCM10009037_01170</name>
</gene>
<dbReference type="OrthoDB" id="385699at2157"/>
<comment type="caution">
    <text evidence="1">The sequence shown here is derived from an EMBL/GenBank/DDBJ whole genome shotgun (WGS) entry which is preliminary data.</text>
</comment>
<evidence type="ECO:0000313" key="2">
    <source>
        <dbReference type="Proteomes" id="UP000628840"/>
    </source>
</evidence>
<keyword evidence="2" id="KW-1185">Reference proteome</keyword>
<name>A0A830EXZ6_9EURY</name>
<dbReference type="Proteomes" id="UP000628840">
    <property type="component" value="Unassembled WGS sequence"/>
</dbReference>
<evidence type="ECO:0008006" key="3">
    <source>
        <dbReference type="Google" id="ProtNLM"/>
    </source>
</evidence>